<evidence type="ECO:0000256" key="2">
    <source>
        <dbReference type="PIRSR" id="PIRSR613078-1"/>
    </source>
</evidence>
<evidence type="ECO:0000256" key="1">
    <source>
        <dbReference type="ARBA" id="ARBA00022801"/>
    </source>
</evidence>
<organism evidence="4 5">
    <name type="scientific">Rhodospira trueperi</name>
    <dbReference type="NCBI Taxonomy" id="69960"/>
    <lineage>
        <taxon>Bacteria</taxon>
        <taxon>Pseudomonadati</taxon>
        <taxon>Pseudomonadota</taxon>
        <taxon>Alphaproteobacteria</taxon>
        <taxon>Rhodospirillales</taxon>
        <taxon>Rhodospirillaceae</taxon>
        <taxon>Rhodospira</taxon>
    </lineage>
</organism>
<feature type="binding site" evidence="3">
    <location>
        <begin position="18"/>
        <end position="25"/>
    </location>
    <ligand>
        <name>substrate</name>
    </ligand>
</feature>
<proteinExistence type="predicted"/>
<dbReference type="GO" id="GO:0004331">
    <property type="term" value="F:fructose-2,6-bisphosphate 2-phosphatase activity"/>
    <property type="evidence" value="ECO:0007669"/>
    <property type="project" value="TreeGrafter"/>
</dbReference>
<dbReference type="CDD" id="cd07067">
    <property type="entry name" value="HP_PGM_like"/>
    <property type="match status" value="1"/>
</dbReference>
<gene>
    <name evidence="4" type="ORF">SAMN05421720_108171</name>
</gene>
<dbReference type="OrthoDB" id="9781415at2"/>
<keyword evidence="5" id="KW-1185">Reference proteome</keyword>
<dbReference type="Gene3D" id="3.40.50.1240">
    <property type="entry name" value="Phosphoglycerate mutase-like"/>
    <property type="match status" value="1"/>
</dbReference>
<dbReference type="STRING" id="69960.SAMN05421720_108171"/>
<sequence length="205" mass="22546">MAMQTMRGLLDGPFYFMRHGESTTNAKDHVAGLTDAHLSEIGLRQAADAAEQLRGTDLVSVIVTGLYRTHQSAMPILEQKGLTPFVEPGLNERDWGELEGRPLSERPSTFYDPPGGETWDAFADRIWRAAQHVRVPVPTLLLAHSGTFRAILYKMGFGKVRPQLGNAALVEFRPLTPAPAEGPAWEVVDLAGVPMEITPLKEDMT</sequence>
<dbReference type="SMART" id="SM00855">
    <property type="entry name" value="PGAM"/>
    <property type="match status" value="1"/>
</dbReference>
<dbReference type="GO" id="GO:0005829">
    <property type="term" value="C:cytosol"/>
    <property type="evidence" value="ECO:0007669"/>
    <property type="project" value="TreeGrafter"/>
</dbReference>
<feature type="active site" description="Tele-phosphohistidine intermediate" evidence="2">
    <location>
        <position position="19"/>
    </location>
</feature>
<dbReference type="PANTHER" id="PTHR46517">
    <property type="entry name" value="FRUCTOSE-2,6-BISPHOSPHATASE TIGAR"/>
    <property type="match status" value="1"/>
</dbReference>
<dbReference type="PANTHER" id="PTHR46517:SF1">
    <property type="entry name" value="FRUCTOSE-2,6-BISPHOSPHATASE TIGAR"/>
    <property type="match status" value="1"/>
</dbReference>
<protein>
    <submittedName>
        <fullName evidence="4">Probable phosphoglycerate mutase</fullName>
    </submittedName>
</protein>
<dbReference type="GO" id="GO:0045820">
    <property type="term" value="P:negative regulation of glycolytic process"/>
    <property type="evidence" value="ECO:0007669"/>
    <property type="project" value="TreeGrafter"/>
</dbReference>
<dbReference type="Proteomes" id="UP000199412">
    <property type="component" value="Unassembled WGS sequence"/>
</dbReference>
<dbReference type="RefSeq" id="WP_092786597.1">
    <property type="nucleotide sequence ID" value="NZ_FNAP01000008.1"/>
</dbReference>
<accession>A0A1G7E4K2</accession>
<dbReference type="InterPro" id="IPR029033">
    <property type="entry name" value="His_PPase_superfam"/>
</dbReference>
<reference evidence="4 5" key="1">
    <citation type="submission" date="2016-10" db="EMBL/GenBank/DDBJ databases">
        <authorList>
            <person name="de Groot N.N."/>
        </authorList>
    </citation>
    <scope>NUCLEOTIDE SEQUENCE [LARGE SCALE GENOMIC DNA]</scope>
    <source>
        <strain evidence="4 5">ATCC 700224</strain>
    </source>
</reference>
<dbReference type="SUPFAM" id="SSF53254">
    <property type="entry name" value="Phosphoglycerate mutase-like"/>
    <property type="match status" value="1"/>
</dbReference>
<feature type="active site" description="Proton donor/acceptor" evidence="2">
    <location>
        <position position="92"/>
    </location>
</feature>
<dbReference type="InterPro" id="IPR013078">
    <property type="entry name" value="His_Pase_superF_clade-1"/>
</dbReference>
<feature type="binding site" evidence="3">
    <location>
        <position position="68"/>
    </location>
    <ligand>
        <name>substrate</name>
    </ligand>
</feature>
<evidence type="ECO:0000313" key="5">
    <source>
        <dbReference type="Proteomes" id="UP000199412"/>
    </source>
</evidence>
<dbReference type="EMBL" id="FNAP01000008">
    <property type="protein sequence ID" value="SDE58627.1"/>
    <property type="molecule type" value="Genomic_DNA"/>
</dbReference>
<name>A0A1G7E4K2_9PROT</name>
<evidence type="ECO:0000313" key="4">
    <source>
        <dbReference type="EMBL" id="SDE58627.1"/>
    </source>
</evidence>
<dbReference type="InterPro" id="IPR051695">
    <property type="entry name" value="Phosphoglycerate_Mutase"/>
</dbReference>
<evidence type="ECO:0000256" key="3">
    <source>
        <dbReference type="PIRSR" id="PIRSR613078-2"/>
    </source>
</evidence>
<dbReference type="GO" id="GO:0043456">
    <property type="term" value="P:regulation of pentose-phosphate shunt"/>
    <property type="evidence" value="ECO:0007669"/>
    <property type="project" value="TreeGrafter"/>
</dbReference>
<dbReference type="AlphaFoldDB" id="A0A1G7E4K2"/>
<dbReference type="Pfam" id="PF00300">
    <property type="entry name" value="His_Phos_1"/>
    <property type="match status" value="1"/>
</dbReference>
<keyword evidence="1" id="KW-0378">Hydrolase</keyword>